<name>A0ACC3Z8X2_COLTU</name>
<proteinExistence type="predicted"/>
<organism evidence="1 2">
    <name type="scientific">Colletotrichum truncatum</name>
    <name type="common">Anthracnose fungus</name>
    <name type="synonym">Colletotrichum capsici</name>
    <dbReference type="NCBI Taxonomy" id="5467"/>
    <lineage>
        <taxon>Eukaryota</taxon>
        <taxon>Fungi</taxon>
        <taxon>Dikarya</taxon>
        <taxon>Ascomycota</taxon>
        <taxon>Pezizomycotina</taxon>
        <taxon>Sordariomycetes</taxon>
        <taxon>Hypocreomycetidae</taxon>
        <taxon>Glomerellales</taxon>
        <taxon>Glomerellaceae</taxon>
        <taxon>Colletotrichum</taxon>
        <taxon>Colletotrichum truncatum species complex</taxon>
    </lineage>
</organism>
<evidence type="ECO:0000313" key="1">
    <source>
        <dbReference type="EMBL" id="KAL0940527.1"/>
    </source>
</evidence>
<protein>
    <submittedName>
        <fullName evidence="1">GNAT family N-acetyltransferase</fullName>
    </submittedName>
</protein>
<keyword evidence="2" id="KW-1185">Reference proteome</keyword>
<gene>
    <name evidence="1" type="ORF">CTRU02_203290</name>
</gene>
<dbReference type="Proteomes" id="UP000805649">
    <property type="component" value="Unassembled WGS sequence"/>
</dbReference>
<sequence>MASIASQLRNRKWTRDSHLISTDISLISIKDLNDAFASEEFYWGKPLPEPVAKETLQNSLCFALYDLKTTPLETAEDLLRQKASGTTVDDDLTPKFIGVGFTGGETEFLESGVVD</sequence>
<dbReference type="EMBL" id="VUJX02000002">
    <property type="protein sequence ID" value="KAL0940527.1"/>
    <property type="molecule type" value="Genomic_DNA"/>
</dbReference>
<reference evidence="1 2" key="1">
    <citation type="journal article" date="2020" name="Phytopathology">
        <title>Genome Sequence Resources of Colletotrichum truncatum, C. plurivorum, C. musicola, and C. sojae: Four Species Pathogenic to Soybean (Glycine max).</title>
        <authorList>
            <person name="Rogerio F."/>
            <person name="Boufleur T.R."/>
            <person name="Ciampi-Guillardi M."/>
            <person name="Sukno S.A."/>
            <person name="Thon M.R."/>
            <person name="Massola Junior N.S."/>
            <person name="Baroncelli R."/>
        </authorList>
    </citation>
    <scope>NUCLEOTIDE SEQUENCE [LARGE SCALE GENOMIC DNA]</scope>
    <source>
        <strain evidence="1 2">CMES1059</strain>
    </source>
</reference>
<evidence type="ECO:0000313" key="2">
    <source>
        <dbReference type="Proteomes" id="UP000805649"/>
    </source>
</evidence>
<comment type="caution">
    <text evidence="1">The sequence shown here is derived from an EMBL/GenBank/DDBJ whole genome shotgun (WGS) entry which is preliminary data.</text>
</comment>
<accession>A0ACC3Z8X2</accession>